<evidence type="ECO:0000313" key="2">
    <source>
        <dbReference type="EMBL" id="SEW44019.1"/>
    </source>
</evidence>
<feature type="domain" description="DJ-1/PfpI" evidence="1">
    <location>
        <begin position="2"/>
        <end position="175"/>
    </location>
</feature>
<dbReference type="PANTHER" id="PTHR43130:SF3">
    <property type="entry name" value="HTH-TYPE TRANSCRIPTIONAL REGULATOR RV1931C"/>
    <property type="match status" value="1"/>
</dbReference>
<proteinExistence type="predicted"/>
<organism evidence="2 3">
    <name type="scientific">Chitinophaga arvensicola</name>
    <dbReference type="NCBI Taxonomy" id="29529"/>
    <lineage>
        <taxon>Bacteria</taxon>
        <taxon>Pseudomonadati</taxon>
        <taxon>Bacteroidota</taxon>
        <taxon>Chitinophagia</taxon>
        <taxon>Chitinophagales</taxon>
        <taxon>Chitinophagaceae</taxon>
        <taxon>Chitinophaga</taxon>
    </lineage>
</organism>
<dbReference type="Pfam" id="PF01965">
    <property type="entry name" value="DJ-1_PfpI"/>
    <property type="match status" value="1"/>
</dbReference>
<dbReference type="OrthoDB" id="9803764at2"/>
<dbReference type="Gene3D" id="3.40.50.880">
    <property type="match status" value="1"/>
</dbReference>
<dbReference type="AlphaFoldDB" id="A0A1I0RS54"/>
<dbReference type="EMBL" id="FOJG01000001">
    <property type="protein sequence ID" value="SEW44019.1"/>
    <property type="molecule type" value="Genomic_DNA"/>
</dbReference>
<dbReference type="InterPro" id="IPR052158">
    <property type="entry name" value="INH-QAR"/>
</dbReference>
<dbReference type="RefSeq" id="WP_089896491.1">
    <property type="nucleotide sequence ID" value="NZ_FOJG01000001.1"/>
</dbReference>
<accession>A0A1I0RS54</accession>
<dbReference type="SUPFAM" id="SSF52317">
    <property type="entry name" value="Class I glutamine amidotransferase-like"/>
    <property type="match status" value="1"/>
</dbReference>
<name>A0A1I0RS54_9BACT</name>
<dbReference type="Proteomes" id="UP000199310">
    <property type="component" value="Unassembled WGS sequence"/>
</dbReference>
<dbReference type="STRING" id="29529.SAMN04488122_3284"/>
<dbReference type="CDD" id="cd03135">
    <property type="entry name" value="GATase1_DJ-1"/>
    <property type="match status" value="1"/>
</dbReference>
<evidence type="ECO:0000313" key="3">
    <source>
        <dbReference type="Proteomes" id="UP000199310"/>
    </source>
</evidence>
<dbReference type="InterPro" id="IPR029062">
    <property type="entry name" value="Class_I_gatase-like"/>
</dbReference>
<reference evidence="3" key="1">
    <citation type="submission" date="2016-10" db="EMBL/GenBank/DDBJ databases">
        <authorList>
            <person name="Varghese N."/>
            <person name="Submissions S."/>
        </authorList>
    </citation>
    <scope>NUCLEOTIDE SEQUENCE [LARGE SCALE GENOMIC DNA]</scope>
    <source>
        <strain evidence="3">DSM 3695</strain>
    </source>
</reference>
<gene>
    <name evidence="2" type="ORF">SAMN04488122_3284</name>
</gene>
<protein>
    <submittedName>
        <fullName evidence="2">4-methyl-5(B-hydroxyethyl)-thiazole monophosphate biosynthesis</fullName>
    </submittedName>
</protein>
<dbReference type="InterPro" id="IPR002818">
    <property type="entry name" value="DJ-1/PfpI"/>
</dbReference>
<dbReference type="PANTHER" id="PTHR43130">
    <property type="entry name" value="ARAC-FAMILY TRANSCRIPTIONAL REGULATOR"/>
    <property type="match status" value="1"/>
</dbReference>
<sequence>MKKVLLLLADGFEMFEASVFIDVIGWNLVDGDGTTSLYSVGLQREVTSTFKQRVLVDYTTDEVNVSDFDALAIPGGFAEYGFYEHAYDERFLALIRQFEAQQKPITTICTGAFPVAKSGILHGRRGTTYNLNPVRQQTLKGLGVNVVNEAIVTDGNIVTSWNPSTALDVAFLLLEKLTSPEQADKIRTLMGFK</sequence>
<keyword evidence="3" id="KW-1185">Reference proteome</keyword>
<evidence type="ECO:0000259" key="1">
    <source>
        <dbReference type="Pfam" id="PF01965"/>
    </source>
</evidence>